<dbReference type="PANTHER" id="PTHR47972:SF28">
    <property type="entry name" value="KINESIN-LIKE PROTEIN KLP-3"/>
    <property type="match status" value="1"/>
</dbReference>
<dbReference type="InterPro" id="IPR027640">
    <property type="entry name" value="Kinesin-like_fam"/>
</dbReference>
<dbReference type="InterPro" id="IPR019821">
    <property type="entry name" value="Kinesin_motor_CS"/>
</dbReference>
<dbReference type="GO" id="GO:0007018">
    <property type="term" value="P:microtubule-based movement"/>
    <property type="evidence" value="ECO:0007669"/>
    <property type="project" value="InterPro"/>
</dbReference>
<comment type="caution">
    <text evidence="10">The sequence shown here is derived from an EMBL/GenBank/DDBJ whole genome shotgun (WGS) entry which is preliminary data.</text>
</comment>
<dbReference type="AlphaFoldDB" id="A0A8S1EXH9"/>
<keyword evidence="2 5" id="KW-0547">Nucleotide-binding</keyword>
<evidence type="ECO:0000256" key="3">
    <source>
        <dbReference type="ARBA" id="ARBA00022840"/>
    </source>
</evidence>
<accession>A0A8S1EXH9</accession>
<sequence>MDSQIGEVDIFQQCKYIHEVELVNMKLQMRILETHIETKDRLLRNLEDIIDEQEARIANMEDFIQGRATTYTKRNEMLKGISVLSLDFGTLSEENLRLKNALTQIQKSQRMTDLLETDEDYESDMTSGESRFSVRSMSPVPKGDVKPYNLMAQSMREESQIKKLQRCAEELKHEKDELRQLALDTKDAFNVCMTEMKMMLTSKTTDFFRVLIERYKAEMEKRKQLHNQLVEMNGNIRVFYRVRPQLEHNEQKPLVYIDEMDNGVVHVCNAQGAKKTSASADKVIPMDFTQQQIFDEVSPIITSCIDGYNVCIFAYGHTGSGKTYTMEGPIENPGINQRAIMQLFETANERNDDIKYTIKVSMMEIYNEKIRDLLNTSNTNLAIRQTENGKCAIPGLEEITVNSAQEVTDTLTRGRKNKAVAATEANIESSRSHVIVRVLVTATNLITNNTTTGRLNLVDLAGSERVSQTNATGQLLKEAQSINKSLSELGNVVLALRQNQKHIPFRNCQLTRILEDSLNGDSKTLVIVHLSPDAKSLNESISSVIFAEKIGQVFTKSGTIKRDGTRRSLTGVSSGARREITASPRK</sequence>
<feature type="binding site" evidence="5">
    <location>
        <begin position="316"/>
        <end position="323"/>
    </location>
    <ligand>
        <name>ATP</name>
        <dbReference type="ChEBI" id="CHEBI:30616"/>
    </ligand>
</feature>
<dbReference type="PRINTS" id="PR00380">
    <property type="entry name" value="KINESINHEAVY"/>
</dbReference>
<dbReference type="EMBL" id="CADEPM010000004">
    <property type="protein sequence ID" value="CAB3404269.1"/>
    <property type="molecule type" value="Genomic_DNA"/>
</dbReference>
<keyword evidence="11" id="KW-1185">Reference proteome</keyword>
<dbReference type="Gene3D" id="3.40.850.10">
    <property type="entry name" value="Kinesin motor domain"/>
    <property type="match status" value="1"/>
</dbReference>
<keyword evidence="3 5" id="KW-0067">ATP-binding</keyword>
<organism evidence="10 11">
    <name type="scientific">Caenorhabditis bovis</name>
    <dbReference type="NCBI Taxonomy" id="2654633"/>
    <lineage>
        <taxon>Eukaryota</taxon>
        <taxon>Metazoa</taxon>
        <taxon>Ecdysozoa</taxon>
        <taxon>Nematoda</taxon>
        <taxon>Chromadorea</taxon>
        <taxon>Rhabditida</taxon>
        <taxon>Rhabditina</taxon>
        <taxon>Rhabditomorpha</taxon>
        <taxon>Rhabditoidea</taxon>
        <taxon>Rhabditidae</taxon>
        <taxon>Peloderinae</taxon>
        <taxon>Caenorhabditis</taxon>
    </lineage>
</organism>
<keyword evidence="4" id="KW-0206">Cytoskeleton</keyword>
<feature type="coiled-coil region" evidence="7">
    <location>
        <begin position="154"/>
        <end position="188"/>
    </location>
</feature>
<dbReference type="InterPro" id="IPR027417">
    <property type="entry name" value="P-loop_NTPase"/>
</dbReference>
<gene>
    <name evidence="10" type="ORF">CBOVIS_LOCUS6636</name>
</gene>
<dbReference type="GO" id="GO:0008017">
    <property type="term" value="F:microtubule binding"/>
    <property type="evidence" value="ECO:0007669"/>
    <property type="project" value="InterPro"/>
</dbReference>
<evidence type="ECO:0000256" key="5">
    <source>
        <dbReference type="PROSITE-ProRule" id="PRU00283"/>
    </source>
</evidence>
<evidence type="ECO:0000256" key="8">
    <source>
        <dbReference type="SAM" id="MobiDB-lite"/>
    </source>
</evidence>
<dbReference type="Pfam" id="PF00225">
    <property type="entry name" value="Kinesin"/>
    <property type="match status" value="1"/>
</dbReference>
<keyword evidence="6" id="KW-0493">Microtubule</keyword>
<dbReference type="InterPro" id="IPR036961">
    <property type="entry name" value="Kinesin_motor_dom_sf"/>
</dbReference>
<keyword evidence="7" id="KW-0175">Coiled coil</keyword>
<dbReference type="PANTHER" id="PTHR47972">
    <property type="entry name" value="KINESIN-LIKE PROTEIN KLP-3"/>
    <property type="match status" value="1"/>
</dbReference>
<evidence type="ECO:0000256" key="7">
    <source>
        <dbReference type="SAM" id="Coils"/>
    </source>
</evidence>
<dbReference type="GO" id="GO:0005874">
    <property type="term" value="C:microtubule"/>
    <property type="evidence" value="ECO:0007669"/>
    <property type="project" value="UniProtKB-KW"/>
</dbReference>
<evidence type="ECO:0000313" key="11">
    <source>
        <dbReference type="Proteomes" id="UP000494206"/>
    </source>
</evidence>
<dbReference type="InterPro" id="IPR001752">
    <property type="entry name" value="Kinesin_motor_dom"/>
</dbReference>
<dbReference type="SUPFAM" id="SSF52540">
    <property type="entry name" value="P-loop containing nucleoside triphosphate hydrolases"/>
    <property type="match status" value="1"/>
</dbReference>
<evidence type="ECO:0000256" key="1">
    <source>
        <dbReference type="ARBA" id="ARBA00004245"/>
    </source>
</evidence>
<name>A0A8S1EXH9_9PELO</name>
<protein>
    <recommendedName>
        <fullName evidence="6">Kinesin-like protein</fullName>
    </recommendedName>
</protein>
<dbReference type="SMART" id="SM00129">
    <property type="entry name" value="KISc"/>
    <property type="match status" value="1"/>
</dbReference>
<evidence type="ECO:0000259" key="9">
    <source>
        <dbReference type="PROSITE" id="PS50067"/>
    </source>
</evidence>
<comment type="similarity">
    <text evidence="5 6">Belongs to the TRAFAC class myosin-kinesin ATPase superfamily. Kinesin family.</text>
</comment>
<keyword evidence="5 6" id="KW-0505">Motor protein</keyword>
<feature type="region of interest" description="Disordered" evidence="8">
    <location>
        <begin position="564"/>
        <end position="586"/>
    </location>
</feature>
<evidence type="ECO:0000256" key="6">
    <source>
        <dbReference type="RuleBase" id="RU000394"/>
    </source>
</evidence>
<dbReference type="Proteomes" id="UP000494206">
    <property type="component" value="Unassembled WGS sequence"/>
</dbReference>
<keyword evidence="4" id="KW-0963">Cytoplasm</keyword>
<dbReference type="GO" id="GO:0003777">
    <property type="term" value="F:microtubule motor activity"/>
    <property type="evidence" value="ECO:0007669"/>
    <property type="project" value="InterPro"/>
</dbReference>
<dbReference type="PROSITE" id="PS50067">
    <property type="entry name" value="KINESIN_MOTOR_2"/>
    <property type="match status" value="1"/>
</dbReference>
<feature type="domain" description="Kinesin motor" evidence="9">
    <location>
        <begin position="235"/>
        <end position="553"/>
    </location>
</feature>
<dbReference type="OrthoDB" id="3176171at2759"/>
<evidence type="ECO:0000313" key="10">
    <source>
        <dbReference type="EMBL" id="CAB3404269.1"/>
    </source>
</evidence>
<dbReference type="PROSITE" id="PS00411">
    <property type="entry name" value="KINESIN_MOTOR_1"/>
    <property type="match status" value="1"/>
</dbReference>
<reference evidence="10 11" key="1">
    <citation type="submission" date="2020-04" db="EMBL/GenBank/DDBJ databases">
        <authorList>
            <person name="Laetsch R D."/>
            <person name="Stevens L."/>
            <person name="Kumar S."/>
            <person name="Blaxter L. M."/>
        </authorList>
    </citation>
    <scope>NUCLEOTIDE SEQUENCE [LARGE SCALE GENOMIC DNA]</scope>
</reference>
<proteinExistence type="inferred from homology"/>
<evidence type="ECO:0000256" key="2">
    <source>
        <dbReference type="ARBA" id="ARBA00022741"/>
    </source>
</evidence>
<comment type="subcellular location">
    <subcellularLocation>
        <location evidence="1">Cytoplasm</location>
        <location evidence="1">Cytoskeleton</location>
    </subcellularLocation>
</comment>
<feature type="coiled-coil region" evidence="7">
    <location>
        <begin position="32"/>
        <end position="63"/>
    </location>
</feature>
<evidence type="ECO:0000256" key="4">
    <source>
        <dbReference type="ARBA" id="ARBA00023212"/>
    </source>
</evidence>
<dbReference type="GO" id="GO:0005524">
    <property type="term" value="F:ATP binding"/>
    <property type="evidence" value="ECO:0007669"/>
    <property type="project" value="UniProtKB-UniRule"/>
</dbReference>